<gene>
    <name evidence="2" type="ORF">E1293_22920</name>
</gene>
<feature type="transmembrane region" description="Helical" evidence="1">
    <location>
        <begin position="90"/>
        <end position="109"/>
    </location>
</feature>
<sequence length="126" mass="13390">MPGPVKAIRTLMFVVAGLTFVTTLALLVAEGVSAESLGTAIWYTWPAVLTLVLALRVPDGGTRLRRGIIALEIFYVLLGLARIGQGDPRGMPNLIIPIVLLVLLFQATAKGHFAGTRRTAGTGGYF</sequence>
<evidence type="ECO:0000256" key="1">
    <source>
        <dbReference type="SAM" id="Phobius"/>
    </source>
</evidence>
<keyword evidence="3" id="KW-1185">Reference proteome</keyword>
<reference evidence="2 3" key="1">
    <citation type="submission" date="2019-03" db="EMBL/GenBank/DDBJ databases">
        <title>Draft genome sequences of novel Actinobacteria.</title>
        <authorList>
            <person name="Sahin N."/>
            <person name="Ay H."/>
            <person name="Saygin H."/>
        </authorList>
    </citation>
    <scope>NUCLEOTIDE SEQUENCE [LARGE SCALE GENOMIC DNA]</scope>
    <source>
        <strain evidence="2 3">DSM 45941</strain>
    </source>
</reference>
<accession>A0A4R5B1T8</accession>
<evidence type="ECO:0000313" key="2">
    <source>
        <dbReference type="EMBL" id="TDD79601.1"/>
    </source>
</evidence>
<dbReference type="Proteomes" id="UP000295578">
    <property type="component" value="Unassembled WGS sequence"/>
</dbReference>
<name>A0A4R5B1T8_9ACTN</name>
<dbReference type="EMBL" id="SMKY01000108">
    <property type="protein sequence ID" value="TDD79601.1"/>
    <property type="molecule type" value="Genomic_DNA"/>
</dbReference>
<organism evidence="2 3">
    <name type="scientific">Actinomadura darangshiensis</name>
    <dbReference type="NCBI Taxonomy" id="705336"/>
    <lineage>
        <taxon>Bacteria</taxon>
        <taxon>Bacillati</taxon>
        <taxon>Actinomycetota</taxon>
        <taxon>Actinomycetes</taxon>
        <taxon>Streptosporangiales</taxon>
        <taxon>Thermomonosporaceae</taxon>
        <taxon>Actinomadura</taxon>
    </lineage>
</organism>
<dbReference type="OrthoDB" id="3483754at2"/>
<protein>
    <submittedName>
        <fullName evidence="2">Uncharacterized protein</fullName>
    </submittedName>
</protein>
<proteinExistence type="predicted"/>
<feature type="transmembrane region" description="Helical" evidence="1">
    <location>
        <begin position="40"/>
        <end position="57"/>
    </location>
</feature>
<feature type="transmembrane region" description="Helical" evidence="1">
    <location>
        <begin position="7"/>
        <end position="28"/>
    </location>
</feature>
<dbReference type="AlphaFoldDB" id="A0A4R5B1T8"/>
<keyword evidence="1" id="KW-1133">Transmembrane helix</keyword>
<keyword evidence="1" id="KW-0472">Membrane</keyword>
<evidence type="ECO:0000313" key="3">
    <source>
        <dbReference type="Proteomes" id="UP000295578"/>
    </source>
</evidence>
<comment type="caution">
    <text evidence="2">The sequence shown here is derived from an EMBL/GenBank/DDBJ whole genome shotgun (WGS) entry which is preliminary data.</text>
</comment>
<dbReference type="RefSeq" id="WP_132199510.1">
    <property type="nucleotide sequence ID" value="NZ_SMKY01000108.1"/>
</dbReference>
<keyword evidence="1" id="KW-0812">Transmembrane</keyword>
<feature type="transmembrane region" description="Helical" evidence="1">
    <location>
        <begin position="64"/>
        <end position="84"/>
    </location>
</feature>